<accession>A0A317MXN1</accession>
<name>A0A317MXN1_9GAMM</name>
<dbReference type="SUPFAM" id="SSF53955">
    <property type="entry name" value="Lysozyme-like"/>
    <property type="match status" value="1"/>
</dbReference>
<protein>
    <submittedName>
        <fullName evidence="3">Transglycosylase-like protein with SLT domain</fullName>
    </submittedName>
</protein>
<dbReference type="InterPro" id="IPR008258">
    <property type="entry name" value="Transglycosylase_SLT_dom_1"/>
</dbReference>
<dbReference type="CDD" id="cd00254">
    <property type="entry name" value="LT-like"/>
    <property type="match status" value="1"/>
</dbReference>
<dbReference type="Gene3D" id="1.10.530.10">
    <property type="match status" value="1"/>
</dbReference>
<feature type="domain" description="Transglycosylase SLT" evidence="2">
    <location>
        <begin position="116"/>
        <end position="216"/>
    </location>
</feature>
<dbReference type="PANTHER" id="PTHR37423">
    <property type="entry name" value="SOLUBLE LYTIC MUREIN TRANSGLYCOSYLASE-RELATED"/>
    <property type="match status" value="1"/>
</dbReference>
<dbReference type="EMBL" id="QGTJ01000002">
    <property type="protein sequence ID" value="PWV64459.1"/>
    <property type="molecule type" value="Genomic_DNA"/>
</dbReference>
<dbReference type="Proteomes" id="UP000246569">
    <property type="component" value="Unassembled WGS sequence"/>
</dbReference>
<dbReference type="AlphaFoldDB" id="A0A317MXN1"/>
<evidence type="ECO:0000256" key="1">
    <source>
        <dbReference type="ARBA" id="ARBA00007734"/>
    </source>
</evidence>
<evidence type="ECO:0000313" key="3">
    <source>
        <dbReference type="EMBL" id="PWV64459.1"/>
    </source>
</evidence>
<dbReference type="PANTHER" id="PTHR37423:SF2">
    <property type="entry name" value="MEMBRANE-BOUND LYTIC MUREIN TRANSGLYCOSYLASE C"/>
    <property type="match status" value="1"/>
</dbReference>
<organism evidence="3 4">
    <name type="scientific">Plasticicumulans acidivorans</name>
    <dbReference type="NCBI Taxonomy" id="886464"/>
    <lineage>
        <taxon>Bacteria</taxon>
        <taxon>Pseudomonadati</taxon>
        <taxon>Pseudomonadota</taxon>
        <taxon>Gammaproteobacteria</taxon>
        <taxon>Candidatus Competibacteraceae</taxon>
        <taxon>Plasticicumulans</taxon>
    </lineage>
</organism>
<evidence type="ECO:0000259" key="2">
    <source>
        <dbReference type="Pfam" id="PF01464"/>
    </source>
</evidence>
<dbReference type="InterPro" id="IPR023346">
    <property type="entry name" value="Lysozyme-like_dom_sf"/>
</dbReference>
<sequence>MFISPRPFREVSTLTASPLFQLFLIIALCLPLTRAHADAENSATTLASVSDELRSGWYPQSGDASAATNTVADSVADASDADHLYGNRIRKLTDYIEENFAVEEARAFSIVTHAMEHGKRRGLTPELVLAVIAVESGFQADARSSQGAQGLMQIIARYHPETISEIGGRGALMTPEKNIQAGTKILVQYLNDSDGNLIKALGRYNGSSGKRSRAYANKVLSVYRQLKDVS</sequence>
<keyword evidence="4" id="KW-1185">Reference proteome</keyword>
<dbReference type="Pfam" id="PF01464">
    <property type="entry name" value="SLT"/>
    <property type="match status" value="1"/>
</dbReference>
<reference evidence="3 4" key="1">
    <citation type="submission" date="2018-05" db="EMBL/GenBank/DDBJ databases">
        <title>Genomic Encyclopedia of Type Strains, Phase IV (KMG-IV): sequencing the most valuable type-strain genomes for metagenomic binning, comparative biology and taxonomic classification.</title>
        <authorList>
            <person name="Goeker M."/>
        </authorList>
    </citation>
    <scope>NUCLEOTIDE SEQUENCE [LARGE SCALE GENOMIC DNA]</scope>
    <source>
        <strain evidence="3 4">DSM 23606</strain>
    </source>
</reference>
<comment type="similarity">
    <text evidence="1">Belongs to the transglycosylase Slt family.</text>
</comment>
<proteinExistence type="inferred from homology"/>
<comment type="caution">
    <text evidence="3">The sequence shown here is derived from an EMBL/GenBank/DDBJ whole genome shotgun (WGS) entry which is preliminary data.</text>
</comment>
<gene>
    <name evidence="3" type="ORF">C7443_102108</name>
</gene>
<evidence type="ECO:0000313" key="4">
    <source>
        <dbReference type="Proteomes" id="UP000246569"/>
    </source>
</evidence>